<dbReference type="EC" id="2.7.1.172" evidence="1"/>
<protein>
    <recommendedName>
        <fullName evidence="1">protein-ribulosamine 3-kinase</fullName>
        <ecNumber evidence="1">2.7.1.172</ecNumber>
    </recommendedName>
</protein>
<dbReference type="AlphaFoldDB" id="A0AAN6PEN9"/>
<accession>A0AAN6PEN9</accession>
<dbReference type="GO" id="GO:0102193">
    <property type="term" value="F:protein-ribulosamine 3-kinase activity"/>
    <property type="evidence" value="ECO:0007669"/>
    <property type="project" value="UniProtKB-EC"/>
</dbReference>
<dbReference type="EMBL" id="MU854447">
    <property type="protein sequence ID" value="KAK4035333.1"/>
    <property type="molecule type" value="Genomic_DNA"/>
</dbReference>
<dbReference type="InterPro" id="IPR016477">
    <property type="entry name" value="Fructo-/Ketosamine-3-kinase"/>
</dbReference>
<comment type="caution">
    <text evidence="3">The sequence shown here is derived from an EMBL/GenBank/DDBJ whole genome shotgun (WGS) entry which is preliminary data.</text>
</comment>
<keyword evidence="4" id="KW-1185">Reference proteome</keyword>
<dbReference type="Pfam" id="PF03881">
    <property type="entry name" value="Fructosamin_kin"/>
    <property type="match status" value="1"/>
</dbReference>
<dbReference type="PANTHER" id="PTHR12149:SF8">
    <property type="entry name" value="PROTEIN-RIBULOSAMINE 3-KINASE"/>
    <property type="match status" value="1"/>
</dbReference>
<reference evidence="4" key="1">
    <citation type="journal article" date="2023" name="Mol. Phylogenet. Evol.">
        <title>Genome-scale phylogeny and comparative genomics of the fungal order Sordariales.</title>
        <authorList>
            <person name="Hensen N."/>
            <person name="Bonometti L."/>
            <person name="Westerberg I."/>
            <person name="Brannstrom I.O."/>
            <person name="Guillou S."/>
            <person name="Cros-Aarteil S."/>
            <person name="Calhoun S."/>
            <person name="Haridas S."/>
            <person name="Kuo A."/>
            <person name="Mondo S."/>
            <person name="Pangilinan J."/>
            <person name="Riley R."/>
            <person name="LaButti K."/>
            <person name="Andreopoulos B."/>
            <person name="Lipzen A."/>
            <person name="Chen C."/>
            <person name="Yan M."/>
            <person name="Daum C."/>
            <person name="Ng V."/>
            <person name="Clum A."/>
            <person name="Steindorff A."/>
            <person name="Ohm R.A."/>
            <person name="Martin F."/>
            <person name="Silar P."/>
            <person name="Natvig D.O."/>
            <person name="Lalanne C."/>
            <person name="Gautier V."/>
            <person name="Ament-Velasquez S.L."/>
            <person name="Kruys A."/>
            <person name="Hutchinson M.I."/>
            <person name="Powell A.J."/>
            <person name="Barry K."/>
            <person name="Miller A.N."/>
            <person name="Grigoriev I.V."/>
            <person name="Debuchy R."/>
            <person name="Gladieux P."/>
            <person name="Hiltunen Thoren M."/>
            <person name="Johannesson H."/>
        </authorList>
    </citation>
    <scope>NUCLEOTIDE SEQUENCE [LARGE SCALE GENOMIC DNA]</scope>
    <source>
        <strain evidence="4">CBS 284.82</strain>
    </source>
</reference>
<evidence type="ECO:0000256" key="2">
    <source>
        <dbReference type="ARBA" id="ARBA00048655"/>
    </source>
</evidence>
<dbReference type="Proteomes" id="UP001303115">
    <property type="component" value="Unassembled WGS sequence"/>
</dbReference>
<evidence type="ECO:0000313" key="4">
    <source>
        <dbReference type="Proteomes" id="UP001303115"/>
    </source>
</evidence>
<dbReference type="InterPro" id="IPR011009">
    <property type="entry name" value="Kinase-like_dom_sf"/>
</dbReference>
<dbReference type="PANTHER" id="PTHR12149">
    <property type="entry name" value="FRUCTOSAMINE 3 KINASE-RELATED PROTEIN"/>
    <property type="match status" value="1"/>
</dbReference>
<name>A0AAN6PEN9_9PEZI</name>
<dbReference type="Gene3D" id="3.90.1200.10">
    <property type="match status" value="1"/>
</dbReference>
<evidence type="ECO:0000256" key="1">
    <source>
        <dbReference type="ARBA" id="ARBA00011961"/>
    </source>
</evidence>
<comment type="catalytic activity">
    <reaction evidence="2">
        <text>N(6)-D-ribulosyl-L-lysyl-[protein] + ATP = N(6)-(3-O-phospho-D-ribulosyl)-L-lysyl-[protein] + ADP + H(+)</text>
        <dbReference type="Rhea" id="RHEA:48432"/>
        <dbReference type="Rhea" id="RHEA-COMP:12103"/>
        <dbReference type="Rhea" id="RHEA-COMP:12104"/>
        <dbReference type="ChEBI" id="CHEBI:15378"/>
        <dbReference type="ChEBI" id="CHEBI:30616"/>
        <dbReference type="ChEBI" id="CHEBI:90418"/>
        <dbReference type="ChEBI" id="CHEBI:90420"/>
        <dbReference type="ChEBI" id="CHEBI:456216"/>
        <dbReference type="EC" id="2.7.1.172"/>
    </reaction>
    <physiologicalReaction direction="left-to-right" evidence="2">
        <dbReference type="Rhea" id="RHEA:48433"/>
    </physiologicalReaction>
</comment>
<gene>
    <name evidence="3" type="ORF">C8A01DRAFT_17980</name>
</gene>
<evidence type="ECO:0000313" key="3">
    <source>
        <dbReference type="EMBL" id="KAK4035333.1"/>
    </source>
</evidence>
<sequence>MTTSFAVSVSSSLFEAHVNFFTPGTALPDVAEILAIEQLPGSRWARLSRIQVRHTDGGEESYFVKVSLGHHGREALKGEFEATSAIHAVTPDFCPQPIAWGSLRGDPDAHFYLCRYYEFSGKLPEPGPFCERLARLHKSHTSANGKFGFHCTTYNGDMPQDNIWFDTWEAFFANGLQHVLDVREERAGSDATLDSLLPALFENVIPRLLRPMESNGRRVQPCLVHGDLWFGNAAVVHGTGEPVVFDPAGFYAHNEYELGNWRPERNRFTRGGYFEAYHNHIHRTEPQEDYDDRNALYALRFNLHAATLFPDRDEFLQMAVDEIRRLVEKYPDGYTGEE</sequence>
<organism evidence="3 4">
    <name type="scientific">Parachaetomium inaequale</name>
    <dbReference type="NCBI Taxonomy" id="2588326"/>
    <lineage>
        <taxon>Eukaryota</taxon>
        <taxon>Fungi</taxon>
        <taxon>Dikarya</taxon>
        <taxon>Ascomycota</taxon>
        <taxon>Pezizomycotina</taxon>
        <taxon>Sordariomycetes</taxon>
        <taxon>Sordariomycetidae</taxon>
        <taxon>Sordariales</taxon>
        <taxon>Chaetomiaceae</taxon>
        <taxon>Parachaetomium</taxon>
    </lineage>
</organism>
<proteinExistence type="predicted"/>
<dbReference type="SUPFAM" id="SSF56112">
    <property type="entry name" value="Protein kinase-like (PK-like)"/>
    <property type="match status" value="1"/>
</dbReference>